<keyword evidence="1" id="KW-1185">Reference proteome</keyword>
<proteinExistence type="predicted"/>
<protein>
    <submittedName>
        <fullName evidence="2">Uncharacterized protein</fullName>
    </submittedName>
</protein>
<evidence type="ECO:0000313" key="2">
    <source>
        <dbReference type="WBParaSite" id="Gr19_v10_g4632.t1"/>
    </source>
</evidence>
<evidence type="ECO:0000313" key="1">
    <source>
        <dbReference type="Proteomes" id="UP000887572"/>
    </source>
</evidence>
<name>A0A914HXA0_GLORO</name>
<accession>A0A914HXA0</accession>
<sequence>MGVFGLLQGMKNLLRGNSIHQFFGRGFAVQCVGGRSAGAEEVFNSERFGELSELMTLKLCAVSDTTALLVEFISDISVYLEYASTSGHCYQYTMAKWLVLSSLSQRQWGQLSACFFHYTQALVLKWRSMASERRDLMALALIPVELVRKAFVSASRQLDRARYWTLHPEEAAKPSRKKYVLKEGDLFAVLDAVDYLAPGEPHVTVRSLDTR</sequence>
<reference evidence="2" key="1">
    <citation type="submission" date="2022-11" db="UniProtKB">
        <authorList>
            <consortium name="WormBaseParasite"/>
        </authorList>
    </citation>
    <scope>IDENTIFICATION</scope>
</reference>
<dbReference type="Proteomes" id="UP000887572">
    <property type="component" value="Unplaced"/>
</dbReference>
<organism evidence="1 2">
    <name type="scientific">Globodera rostochiensis</name>
    <name type="common">Golden nematode worm</name>
    <name type="synonym">Heterodera rostochiensis</name>
    <dbReference type="NCBI Taxonomy" id="31243"/>
    <lineage>
        <taxon>Eukaryota</taxon>
        <taxon>Metazoa</taxon>
        <taxon>Ecdysozoa</taxon>
        <taxon>Nematoda</taxon>
        <taxon>Chromadorea</taxon>
        <taxon>Rhabditida</taxon>
        <taxon>Tylenchina</taxon>
        <taxon>Tylenchomorpha</taxon>
        <taxon>Tylenchoidea</taxon>
        <taxon>Heteroderidae</taxon>
        <taxon>Heteroderinae</taxon>
        <taxon>Globodera</taxon>
    </lineage>
</organism>
<dbReference type="AlphaFoldDB" id="A0A914HXA0"/>
<dbReference type="WBParaSite" id="Gr19_v10_g4632.t1">
    <property type="protein sequence ID" value="Gr19_v10_g4632.t1"/>
    <property type="gene ID" value="Gr19_v10_g4632"/>
</dbReference>